<accession>A0A1Q9G917</accession>
<keyword evidence="1" id="KW-0175">Coiled coil</keyword>
<dbReference type="Proteomes" id="UP000186905">
    <property type="component" value="Unassembled WGS sequence"/>
</dbReference>
<dbReference type="EMBL" id="MJIL01000096">
    <property type="protein sequence ID" value="OLQ70824.1"/>
    <property type="molecule type" value="Genomic_DNA"/>
</dbReference>
<keyword evidence="2" id="KW-0812">Transmembrane</keyword>
<dbReference type="STRING" id="1903952.BIT28_15545"/>
<keyword evidence="2" id="KW-0472">Membrane</keyword>
<evidence type="ECO:0000256" key="2">
    <source>
        <dbReference type="SAM" id="Phobius"/>
    </source>
</evidence>
<organism evidence="3 4">
    <name type="scientific">Photobacterium proteolyticum</name>
    <dbReference type="NCBI Taxonomy" id="1903952"/>
    <lineage>
        <taxon>Bacteria</taxon>
        <taxon>Pseudomonadati</taxon>
        <taxon>Pseudomonadota</taxon>
        <taxon>Gammaproteobacteria</taxon>
        <taxon>Vibrionales</taxon>
        <taxon>Vibrionaceae</taxon>
        <taxon>Photobacterium</taxon>
    </lineage>
</organism>
<feature type="transmembrane region" description="Helical" evidence="2">
    <location>
        <begin position="273"/>
        <end position="291"/>
    </location>
</feature>
<evidence type="ECO:0000313" key="4">
    <source>
        <dbReference type="Proteomes" id="UP000186905"/>
    </source>
</evidence>
<proteinExistence type="predicted"/>
<protein>
    <submittedName>
        <fullName evidence="3">Uncharacterized protein</fullName>
    </submittedName>
</protein>
<feature type="coiled-coil region" evidence="1">
    <location>
        <begin position="110"/>
        <end position="140"/>
    </location>
</feature>
<gene>
    <name evidence="3" type="ORF">BIT28_15545</name>
</gene>
<sequence length="460" mass="52783">MFKTPKNDTVVSVYEPVEFPVEDHEDLALNLDVINLAKQQARKELPSSNASLPDANEVNFTNIIKTKLTQAVNSVDQSTSNLKDEINSLSVSKELSHAKEMSKEFERDISSKLMSRVKELEQKKEDLNYAEDDLNQFKKKHGLRRSADYPLSHWLTVGILLMALIFEAFMNGMFFSKGSDEGLVGGIIYATLIAIINIGIGFIFGWWLLRYKNHCSKFISLASILSFTILMIIPFIFNLLIGHYREALVIAPDNAHNIAITSFKQGMLSISDINSWLLFTIGMMFCFLAIYKGYGFDDAYPGYGKISRRKDNLEEELLDDRESMLDELDDIHSDYLESLDQIYDNVVIKEKQLSNLCSAFDHQNRILKGYKSHLNNNIEYVINLYRDTNESERETTSPNYFISREVPHIGDIHLDIKYTDKQESIRQDKEQLAVLLPGIRNAMLSSKEEYQTKIDKIYKS</sequence>
<dbReference type="OrthoDB" id="5571720at2"/>
<feature type="transmembrane region" description="Helical" evidence="2">
    <location>
        <begin position="187"/>
        <end position="209"/>
    </location>
</feature>
<reference evidence="3 4" key="1">
    <citation type="submission" date="2016-09" db="EMBL/GenBank/DDBJ databases">
        <title>Photobacterium proteolyticum sp. nov. a protease producing bacterium isolated from ocean sediments of Laizhou Bay.</title>
        <authorList>
            <person name="Li Y."/>
        </authorList>
    </citation>
    <scope>NUCLEOTIDE SEQUENCE [LARGE SCALE GENOMIC DNA]</scope>
    <source>
        <strain evidence="3 4">13-12</strain>
    </source>
</reference>
<evidence type="ECO:0000256" key="1">
    <source>
        <dbReference type="SAM" id="Coils"/>
    </source>
</evidence>
<keyword evidence="2" id="KW-1133">Transmembrane helix</keyword>
<keyword evidence="4" id="KW-1185">Reference proteome</keyword>
<evidence type="ECO:0000313" key="3">
    <source>
        <dbReference type="EMBL" id="OLQ70824.1"/>
    </source>
</evidence>
<feature type="transmembrane region" description="Helical" evidence="2">
    <location>
        <begin position="154"/>
        <end position="175"/>
    </location>
</feature>
<name>A0A1Q9G917_9GAMM</name>
<dbReference type="RefSeq" id="WP_075767744.1">
    <property type="nucleotide sequence ID" value="NZ_MJIL01000096.1"/>
</dbReference>
<feature type="transmembrane region" description="Helical" evidence="2">
    <location>
        <begin position="221"/>
        <end position="241"/>
    </location>
</feature>
<comment type="caution">
    <text evidence="3">The sequence shown here is derived from an EMBL/GenBank/DDBJ whole genome shotgun (WGS) entry which is preliminary data.</text>
</comment>
<dbReference type="AlphaFoldDB" id="A0A1Q9G917"/>